<sequence>MAPAPPRRHPCARASAEVEIDGSKGHLGVTLSDFPKLAGARVDSLYAADVCAKAGLRVGDVITAINGERVGSPLRAIALMQGQKGKFTLQYIPAAAVPHEEARVSLMLRRRCCQIALALYLCVVVILLLHLAAMIPLSKDGTLHGLPTANEVWDHLRSLVVEEPSWGENKLKAYLSRYEVTQKIIAGADPAEINRVRK</sequence>
<dbReference type="EMBL" id="JBGBPQ010000002">
    <property type="protein sequence ID" value="KAL1527681.1"/>
    <property type="molecule type" value="Genomic_DNA"/>
</dbReference>
<dbReference type="PROSITE" id="PS50106">
    <property type="entry name" value="PDZ"/>
    <property type="match status" value="1"/>
</dbReference>
<feature type="domain" description="PDZ" evidence="2">
    <location>
        <begin position="17"/>
        <end position="95"/>
    </location>
</feature>
<reference evidence="3 4" key="1">
    <citation type="journal article" date="2024" name="Science">
        <title>Giant polyketide synthase enzymes in the biosynthesis of giant marine polyether toxins.</title>
        <authorList>
            <person name="Fallon T.R."/>
            <person name="Shende V.V."/>
            <person name="Wierzbicki I.H."/>
            <person name="Pendleton A.L."/>
            <person name="Watervoot N.F."/>
            <person name="Auber R.P."/>
            <person name="Gonzalez D.J."/>
            <person name="Wisecaver J.H."/>
            <person name="Moore B.S."/>
        </authorList>
    </citation>
    <scope>NUCLEOTIDE SEQUENCE [LARGE SCALE GENOMIC DNA]</scope>
    <source>
        <strain evidence="3 4">12B1</strain>
    </source>
</reference>
<keyword evidence="1" id="KW-0812">Transmembrane</keyword>
<evidence type="ECO:0000259" key="2">
    <source>
        <dbReference type="PROSITE" id="PS50106"/>
    </source>
</evidence>
<accession>A0AB34K3S5</accession>
<dbReference type="Gene3D" id="2.30.42.10">
    <property type="match status" value="1"/>
</dbReference>
<protein>
    <recommendedName>
        <fullName evidence="2">PDZ domain-containing protein</fullName>
    </recommendedName>
</protein>
<evidence type="ECO:0000313" key="3">
    <source>
        <dbReference type="EMBL" id="KAL1527681.1"/>
    </source>
</evidence>
<dbReference type="InterPro" id="IPR001478">
    <property type="entry name" value="PDZ"/>
</dbReference>
<feature type="transmembrane region" description="Helical" evidence="1">
    <location>
        <begin position="115"/>
        <end position="137"/>
    </location>
</feature>
<dbReference type="InterPro" id="IPR041489">
    <property type="entry name" value="PDZ_6"/>
</dbReference>
<organism evidence="3 4">
    <name type="scientific">Prymnesium parvum</name>
    <name type="common">Toxic golden alga</name>
    <dbReference type="NCBI Taxonomy" id="97485"/>
    <lineage>
        <taxon>Eukaryota</taxon>
        <taxon>Haptista</taxon>
        <taxon>Haptophyta</taxon>
        <taxon>Prymnesiophyceae</taxon>
        <taxon>Prymnesiales</taxon>
        <taxon>Prymnesiaceae</taxon>
        <taxon>Prymnesium</taxon>
    </lineage>
</organism>
<evidence type="ECO:0000313" key="4">
    <source>
        <dbReference type="Proteomes" id="UP001515480"/>
    </source>
</evidence>
<dbReference type="SUPFAM" id="SSF50156">
    <property type="entry name" value="PDZ domain-like"/>
    <property type="match status" value="1"/>
</dbReference>
<dbReference type="AlphaFoldDB" id="A0AB34K3S5"/>
<evidence type="ECO:0000256" key="1">
    <source>
        <dbReference type="SAM" id="Phobius"/>
    </source>
</evidence>
<dbReference type="SMART" id="SM00228">
    <property type="entry name" value="PDZ"/>
    <property type="match status" value="1"/>
</dbReference>
<keyword evidence="1" id="KW-0472">Membrane</keyword>
<dbReference type="Pfam" id="PF17820">
    <property type="entry name" value="PDZ_6"/>
    <property type="match status" value="1"/>
</dbReference>
<keyword evidence="4" id="KW-1185">Reference proteome</keyword>
<keyword evidence="1" id="KW-1133">Transmembrane helix</keyword>
<gene>
    <name evidence="3" type="ORF">AB1Y20_009067</name>
</gene>
<dbReference type="Proteomes" id="UP001515480">
    <property type="component" value="Unassembled WGS sequence"/>
</dbReference>
<proteinExistence type="predicted"/>
<name>A0AB34K3S5_PRYPA</name>
<dbReference type="InterPro" id="IPR036034">
    <property type="entry name" value="PDZ_sf"/>
</dbReference>
<comment type="caution">
    <text evidence="3">The sequence shown here is derived from an EMBL/GenBank/DDBJ whole genome shotgun (WGS) entry which is preliminary data.</text>
</comment>